<comment type="catalytic activity">
    <reaction evidence="1 7">
        <text>Cleavage of hydrophobic, N-terminal signal or leader sequences from secreted and periplasmic proteins.</text>
        <dbReference type="EC" id="3.4.21.89"/>
    </reaction>
</comment>
<dbReference type="KEGG" id="ica:Intca_2287"/>
<reference evidence="10 11" key="1">
    <citation type="journal article" date="2010" name="Stand. Genomic Sci.">
        <title>Complete genome sequence of Intrasporangium calvum type strain (7 KIP).</title>
        <authorList>
            <person name="Del Rio T.G."/>
            <person name="Chertkov O."/>
            <person name="Yasawong M."/>
            <person name="Lucas S."/>
            <person name="Deshpande S."/>
            <person name="Cheng J.F."/>
            <person name="Detter C."/>
            <person name="Tapia R."/>
            <person name="Han C."/>
            <person name="Goodwin L."/>
            <person name="Pitluck S."/>
            <person name="Liolios K."/>
            <person name="Ivanova N."/>
            <person name="Mavromatis K."/>
            <person name="Pati A."/>
            <person name="Chen A."/>
            <person name="Palaniappan K."/>
            <person name="Land M."/>
            <person name="Hauser L."/>
            <person name="Chang Y.J."/>
            <person name="Jeffries C.D."/>
            <person name="Rohde M."/>
            <person name="Pukall R."/>
            <person name="Sikorski J."/>
            <person name="Goker M."/>
            <person name="Woyke T."/>
            <person name="Bristow J."/>
            <person name="Eisen J.A."/>
            <person name="Markowitz V."/>
            <person name="Hugenholtz P."/>
            <person name="Kyrpides N.C."/>
            <person name="Klenk H.P."/>
            <person name="Lapidus A."/>
        </authorList>
    </citation>
    <scope>NUCLEOTIDE SEQUENCE [LARGE SCALE GENOMIC DNA]</scope>
    <source>
        <strain evidence="11">ATCC 23552 / DSM 43043 / JCM 3097 / NBRC 12989 / 7 KIP</strain>
    </source>
</reference>
<comment type="similarity">
    <text evidence="3 7">Belongs to the peptidase S26 family.</text>
</comment>
<dbReference type="GO" id="GO:0004252">
    <property type="term" value="F:serine-type endopeptidase activity"/>
    <property type="evidence" value="ECO:0007669"/>
    <property type="project" value="InterPro"/>
</dbReference>
<evidence type="ECO:0000259" key="9">
    <source>
        <dbReference type="Pfam" id="PF10502"/>
    </source>
</evidence>
<evidence type="ECO:0000256" key="4">
    <source>
        <dbReference type="ARBA" id="ARBA00013208"/>
    </source>
</evidence>
<feature type="active site" evidence="6">
    <location>
        <position position="73"/>
    </location>
</feature>
<feature type="domain" description="Peptidase S26" evidence="9">
    <location>
        <begin position="46"/>
        <end position="230"/>
    </location>
</feature>
<feature type="transmembrane region" description="Helical" evidence="7">
    <location>
        <begin position="43"/>
        <end position="63"/>
    </location>
</feature>
<protein>
    <recommendedName>
        <fullName evidence="4 7">Signal peptidase I</fullName>
        <ecNumber evidence="4 7">3.4.21.89</ecNumber>
    </recommendedName>
</protein>
<keyword evidence="7" id="KW-0472">Membrane</keyword>
<dbReference type="EMBL" id="CP002343">
    <property type="protein sequence ID" value="ADU48796.1"/>
    <property type="molecule type" value="Genomic_DNA"/>
</dbReference>
<evidence type="ECO:0000256" key="6">
    <source>
        <dbReference type="PIRSR" id="PIRSR600223-1"/>
    </source>
</evidence>
<dbReference type="GO" id="GO:0005886">
    <property type="term" value="C:plasma membrane"/>
    <property type="evidence" value="ECO:0007669"/>
    <property type="project" value="UniProtKB-SubCell"/>
</dbReference>
<accession>E6SF07</accession>
<dbReference type="HOGENOM" id="CLU_028723_0_1_11"/>
<dbReference type="InterPro" id="IPR036286">
    <property type="entry name" value="LexA/Signal_pep-like_sf"/>
</dbReference>
<keyword evidence="5 7" id="KW-0378">Hydrolase</keyword>
<feature type="compositionally biased region" description="Low complexity" evidence="8">
    <location>
        <begin position="1"/>
        <end position="35"/>
    </location>
</feature>
<dbReference type="GO" id="GO:0006465">
    <property type="term" value="P:signal peptide processing"/>
    <property type="evidence" value="ECO:0007669"/>
    <property type="project" value="InterPro"/>
</dbReference>
<dbReference type="InterPro" id="IPR019758">
    <property type="entry name" value="Pept_S26A_signal_pept_1_CS"/>
</dbReference>
<evidence type="ECO:0000256" key="3">
    <source>
        <dbReference type="ARBA" id="ARBA00009370"/>
    </source>
</evidence>
<gene>
    <name evidence="10" type="ordered locus">Intca_2287</name>
</gene>
<evidence type="ECO:0000256" key="8">
    <source>
        <dbReference type="SAM" id="MobiDB-lite"/>
    </source>
</evidence>
<dbReference type="RefSeq" id="WP_013493111.1">
    <property type="nucleotide sequence ID" value="NC_014830.1"/>
</dbReference>
<dbReference type="OrthoDB" id="9815782at2"/>
<dbReference type="PROSITE" id="PS00761">
    <property type="entry name" value="SPASE_I_3"/>
    <property type="match status" value="1"/>
</dbReference>
<keyword evidence="7" id="KW-0645">Protease</keyword>
<feature type="active site" evidence="6">
    <location>
        <position position="140"/>
    </location>
</feature>
<proteinExistence type="inferred from homology"/>
<evidence type="ECO:0000256" key="2">
    <source>
        <dbReference type="ARBA" id="ARBA00004401"/>
    </source>
</evidence>
<dbReference type="PRINTS" id="PR00727">
    <property type="entry name" value="LEADERPTASE"/>
</dbReference>
<dbReference type="PANTHER" id="PTHR43390">
    <property type="entry name" value="SIGNAL PEPTIDASE I"/>
    <property type="match status" value="1"/>
</dbReference>
<dbReference type="AlphaFoldDB" id="E6SF07"/>
<feature type="region of interest" description="Disordered" evidence="8">
    <location>
        <begin position="1"/>
        <end position="38"/>
    </location>
</feature>
<dbReference type="Pfam" id="PF10502">
    <property type="entry name" value="Peptidase_S26"/>
    <property type="match status" value="1"/>
</dbReference>
<dbReference type="STRING" id="710696.Intca_2287"/>
<dbReference type="InterPro" id="IPR019533">
    <property type="entry name" value="Peptidase_S26"/>
</dbReference>
<evidence type="ECO:0000313" key="11">
    <source>
        <dbReference type="Proteomes" id="UP000008914"/>
    </source>
</evidence>
<keyword evidence="7" id="KW-1133">Transmembrane helix</keyword>
<dbReference type="CDD" id="cd06530">
    <property type="entry name" value="S26_SPase_I"/>
    <property type="match status" value="1"/>
</dbReference>
<evidence type="ECO:0000256" key="1">
    <source>
        <dbReference type="ARBA" id="ARBA00000677"/>
    </source>
</evidence>
<dbReference type="GO" id="GO:0009003">
    <property type="term" value="F:signal peptidase activity"/>
    <property type="evidence" value="ECO:0007669"/>
    <property type="project" value="UniProtKB-EC"/>
</dbReference>
<comment type="subcellular location">
    <subcellularLocation>
        <location evidence="2">Cell membrane</location>
        <topology evidence="2">Single-pass type II membrane protein</topology>
    </subcellularLocation>
    <subcellularLocation>
        <location evidence="7">Membrane</location>
        <topology evidence="7">Single-pass type II membrane protein</topology>
    </subcellularLocation>
</comment>
<dbReference type="Gene3D" id="2.10.109.10">
    <property type="entry name" value="Umud Fragment, subunit A"/>
    <property type="match status" value="1"/>
</dbReference>
<dbReference type="MEROPS" id="S26.026"/>
<dbReference type="Proteomes" id="UP000008914">
    <property type="component" value="Chromosome"/>
</dbReference>
<name>E6SF07_INTC7</name>
<dbReference type="EC" id="3.4.21.89" evidence="4 7"/>
<evidence type="ECO:0000313" key="10">
    <source>
        <dbReference type="EMBL" id="ADU48796.1"/>
    </source>
</evidence>
<dbReference type="PANTHER" id="PTHR43390:SF1">
    <property type="entry name" value="CHLOROPLAST PROCESSING PEPTIDASE"/>
    <property type="match status" value="1"/>
</dbReference>
<evidence type="ECO:0000256" key="5">
    <source>
        <dbReference type="ARBA" id="ARBA00022801"/>
    </source>
</evidence>
<dbReference type="SUPFAM" id="SSF51306">
    <property type="entry name" value="LexA/Signal peptidase"/>
    <property type="match status" value="1"/>
</dbReference>
<keyword evidence="7" id="KW-0812">Transmembrane</keyword>
<sequence length="247" mass="26473">MNEEPSSPGSTAPSSSPATSPQPATQPSTPSTSSSARRRDRDLRWLIGPAVALLLVLLVRSLLVTPFRIPSSSMEDTLHVGDRILVDRTTSPEDLRHGDIIVFDASRAFNLDVPDRGLLEGLVDGLEALVGQGPPTDYVKRVIGLPGDRVRCCGPDGRLEVNGTPVDEPYLKPGQQPSTMTFDVLVPPRRLWVMGDNRAGSADSRAHLGEPGGGMVPGDDIIGKVWVRYWPLDQLGAVDPDESSATP</sequence>
<evidence type="ECO:0000256" key="7">
    <source>
        <dbReference type="RuleBase" id="RU362042"/>
    </source>
</evidence>
<organism evidence="10 11">
    <name type="scientific">Intrasporangium calvum (strain ATCC 23552 / DSM 43043 / JCM 3097 / NBRC 12989 / NCIMB 10167 / NRRL B-3866 / 7 KIP)</name>
    <dbReference type="NCBI Taxonomy" id="710696"/>
    <lineage>
        <taxon>Bacteria</taxon>
        <taxon>Bacillati</taxon>
        <taxon>Actinomycetota</taxon>
        <taxon>Actinomycetes</taxon>
        <taxon>Micrococcales</taxon>
        <taxon>Intrasporangiaceae</taxon>
        <taxon>Intrasporangium</taxon>
    </lineage>
</organism>
<keyword evidence="11" id="KW-1185">Reference proteome</keyword>
<dbReference type="InterPro" id="IPR000223">
    <property type="entry name" value="Pept_S26A_signal_pept_1"/>
</dbReference>
<dbReference type="eggNOG" id="COG0681">
    <property type="taxonomic scope" value="Bacteria"/>
</dbReference>
<dbReference type="NCBIfam" id="TIGR02227">
    <property type="entry name" value="sigpep_I_bact"/>
    <property type="match status" value="1"/>
</dbReference>